<dbReference type="AlphaFoldDB" id="A0A7J6LX25"/>
<comment type="caution">
    <text evidence="1">The sequence shown here is derived from an EMBL/GenBank/DDBJ whole genome shotgun (WGS) entry which is preliminary data.</text>
</comment>
<dbReference type="Proteomes" id="UP000570595">
    <property type="component" value="Unassembled WGS sequence"/>
</dbReference>
<organism evidence="1 2">
    <name type="scientific">Perkinsus olseni</name>
    <name type="common">Perkinsus atlanticus</name>
    <dbReference type="NCBI Taxonomy" id="32597"/>
    <lineage>
        <taxon>Eukaryota</taxon>
        <taxon>Sar</taxon>
        <taxon>Alveolata</taxon>
        <taxon>Perkinsozoa</taxon>
        <taxon>Perkinsea</taxon>
        <taxon>Perkinsida</taxon>
        <taxon>Perkinsidae</taxon>
        <taxon>Perkinsus</taxon>
    </lineage>
</organism>
<dbReference type="EMBL" id="JABAHT010000133">
    <property type="protein sequence ID" value="KAF4663817.1"/>
    <property type="molecule type" value="Genomic_DNA"/>
</dbReference>
<dbReference type="SUPFAM" id="SSF50978">
    <property type="entry name" value="WD40 repeat-like"/>
    <property type="match status" value="1"/>
</dbReference>
<dbReference type="OrthoDB" id="434876at2759"/>
<protein>
    <submittedName>
        <fullName evidence="1">Dmx-like 1</fullName>
    </submittedName>
</protein>
<dbReference type="InterPro" id="IPR036322">
    <property type="entry name" value="WD40_repeat_dom_sf"/>
</dbReference>
<evidence type="ECO:0000313" key="2">
    <source>
        <dbReference type="Proteomes" id="UP000570595"/>
    </source>
</evidence>
<proteinExistence type="predicted"/>
<sequence length="794" mass="85882">MLTAGPPALLAPALGCHRYDAIESRLSSPYFVVTTRLLGRGLAALLPPVAEDSDFTSPVNWARRASIIFDEALTPRKASKMPPFIPGNPTDAPVGSDLQSYWIRRVRGALLDPRLNPMPPAPELWSILSRLVHTSNGGMLPSWAAELTSMVLAGIGDWSTSVPEVQEAAAAVVLSELERLLLEHEAAANDTAEKKQADDARLALAEHYTGVLYQLLQPDTSPLVAVDAEAPPLPCLTGPPGSHTMRLRSLVVCSLVLERVLSPPKGSPKLTVYERQYQLLVRWHLKTHVYEAMLEPDVVQEEGAVDIDQEHPLETTLAAPRRLKLLQSTCPVYRCTPEQDREYLPKSLPLLGIRRQLEWHSITGLCLDRSPGACLRLAVSARHEDGLVKVIDLPQLIRSSVGCRDAVTPEEYYHDDSRWQMEIEKSVINSNTNLPTGTKIVPSERTRFLIGESSAANHLGSGLPLRPDCRLYAKDVMLLSLGIDWPIGNNITGLFDRINHDTVSDDDNEPLPVSNSLTAHPTASVFASATNSGVRVWSFGCPALDEPARPLCLFESPKRPSFRDTLRVASWSDDGGMLAGISKKGRMSVWSSCRPGKPIISFNSPFIRGNDVKALTPSGSLMLICGRQSPSGSGGAAMIDCRSPELVVQKWNAGPGLEYTCASGLSQPQQLQLGTCDGRVVDLDTRAGGRSRTVMLYGDDHDRSPAIHSLLRYGPDQDGIVAVTHGSAVGVLQAGKDAGFFDSEYTLHKGGMKSAVKAAFSKIGPKLVAAADACGTVAITAGASDEQLLLHRLP</sequence>
<accession>A0A7J6LX25</accession>
<gene>
    <name evidence="1" type="primary">DMXL1</name>
    <name evidence="1" type="ORF">FOZ61_001363</name>
</gene>
<evidence type="ECO:0000313" key="1">
    <source>
        <dbReference type="EMBL" id="KAF4663817.1"/>
    </source>
</evidence>
<dbReference type="InterPro" id="IPR015943">
    <property type="entry name" value="WD40/YVTN_repeat-like_dom_sf"/>
</dbReference>
<name>A0A7J6LX25_PEROL</name>
<reference evidence="1 2" key="1">
    <citation type="submission" date="2020-04" db="EMBL/GenBank/DDBJ databases">
        <title>Perkinsus olseni comparative genomics.</title>
        <authorList>
            <person name="Bogema D.R."/>
        </authorList>
    </citation>
    <scope>NUCLEOTIDE SEQUENCE [LARGE SCALE GENOMIC DNA]</scope>
    <source>
        <strain evidence="1">ATCC PRA-179</strain>
    </source>
</reference>
<dbReference type="Gene3D" id="2.130.10.10">
    <property type="entry name" value="YVTN repeat-like/Quinoprotein amine dehydrogenase"/>
    <property type="match status" value="1"/>
</dbReference>